<evidence type="ECO:0000313" key="1">
    <source>
        <dbReference type="EMBL" id="SDG47343.1"/>
    </source>
</evidence>
<reference evidence="1 2" key="1">
    <citation type="submission" date="2016-10" db="EMBL/GenBank/DDBJ databases">
        <authorList>
            <person name="Varghese N."/>
            <person name="Submissions S."/>
        </authorList>
    </citation>
    <scope>NUCLEOTIDE SEQUENCE [LARGE SCALE GENOMIC DNA]</scope>
    <source>
        <strain evidence="1 2">DSM 18839</strain>
    </source>
</reference>
<name>A0A8G2EWY1_9PROT</name>
<accession>A0A8G2EWY1</accession>
<keyword evidence="2" id="KW-1185">Reference proteome</keyword>
<protein>
    <submittedName>
        <fullName evidence="1">Uncharacterized protein</fullName>
    </submittedName>
</protein>
<proteinExistence type="predicted"/>
<dbReference type="OrthoDB" id="9991522at2"/>
<dbReference type="AlphaFoldDB" id="A0A8G2EWY1"/>
<dbReference type="Proteomes" id="UP000198615">
    <property type="component" value="Unassembled WGS sequence"/>
</dbReference>
<comment type="caution">
    <text evidence="1">The sequence shown here is derived from an EMBL/GenBank/DDBJ whole genome shotgun (WGS) entry which is preliminary data.</text>
</comment>
<sequence>MTDAPEPQNPRSQRPLDAAHIAAEAIGAHVQHASDLPAGLPPADLSEARTAFGRLREIADLHPQTEGLMRVAVCGATRYLAIGRRIGDIGIVRDAHLFLATLSLRDEDDPLPHRALAEASVDLMLAEARQSGFPRALDTYRTVVAISLARGGDPNVACAHAKGAANLVALALEADAPLEADRALADLARLEADQPEILPVRQQRGRGLFNRVAHAARRAETGTLSAATSASQPAAVGGLTELAALIEVARRAPVDPDLVDLAAEGLFAFVTGLGTRGEVALARRHYDDLSSLAQLPEAGPPVRRRLADAAFNLITDLCESGETELATLLYGDLSGLSVVHDDDPSICLAHAKASANLVLTHRDRGDHAAANIIADDLRSLVFAHPENMELMEVATFLDLADV</sequence>
<evidence type="ECO:0000313" key="2">
    <source>
        <dbReference type="Proteomes" id="UP000198615"/>
    </source>
</evidence>
<gene>
    <name evidence="1" type="ORF">SAMN05660686_04540</name>
</gene>
<dbReference type="RefSeq" id="WP_028795222.1">
    <property type="nucleotide sequence ID" value="NZ_FNBW01000018.1"/>
</dbReference>
<organism evidence="1 2">
    <name type="scientific">Thalassobaculum litoreum DSM 18839</name>
    <dbReference type="NCBI Taxonomy" id="1123362"/>
    <lineage>
        <taxon>Bacteria</taxon>
        <taxon>Pseudomonadati</taxon>
        <taxon>Pseudomonadota</taxon>
        <taxon>Alphaproteobacteria</taxon>
        <taxon>Rhodospirillales</taxon>
        <taxon>Thalassobaculaceae</taxon>
        <taxon>Thalassobaculum</taxon>
    </lineage>
</organism>
<dbReference type="EMBL" id="FNBW01000018">
    <property type="protein sequence ID" value="SDG47343.1"/>
    <property type="molecule type" value="Genomic_DNA"/>
</dbReference>